<keyword evidence="3" id="KW-0325">Glycoprotein</keyword>
<dbReference type="EMBL" id="QBKT01000005">
    <property type="protein sequence ID" value="PTX61010.1"/>
    <property type="molecule type" value="Genomic_DNA"/>
</dbReference>
<dbReference type="InterPro" id="IPR028994">
    <property type="entry name" value="Integrin_alpha_N"/>
</dbReference>
<dbReference type="AlphaFoldDB" id="A0A2T6BY63"/>
<organism evidence="5 6">
    <name type="scientific">Kordia periserrulae</name>
    <dbReference type="NCBI Taxonomy" id="701523"/>
    <lineage>
        <taxon>Bacteria</taxon>
        <taxon>Pseudomonadati</taxon>
        <taxon>Bacteroidota</taxon>
        <taxon>Flavobacteriia</taxon>
        <taxon>Flavobacteriales</taxon>
        <taxon>Flavobacteriaceae</taxon>
        <taxon>Kordia</taxon>
    </lineage>
</organism>
<feature type="chain" id="PRO_5015785098" evidence="4">
    <location>
        <begin position="20"/>
        <end position="559"/>
    </location>
</feature>
<evidence type="ECO:0000256" key="2">
    <source>
        <dbReference type="ARBA" id="ARBA00022737"/>
    </source>
</evidence>
<dbReference type="Proteomes" id="UP000244090">
    <property type="component" value="Unassembled WGS sequence"/>
</dbReference>
<dbReference type="SMART" id="SM00191">
    <property type="entry name" value="Int_alpha"/>
    <property type="match status" value="6"/>
</dbReference>
<accession>A0A2T6BY63</accession>
<evidence type="ECO:0000256" key="1">
    <source>
        <dbReference type="ARBA" id="ARBA00022729"/>
    </source>
</evidence>
<evidence type="ECO:0000256" key="4">
    <source>
        <dbReference type="SAM" id="SignalP"/>
    </source>
</evidence>
<feature type="signal peptide" evidence="4">
    <location>
        <begin position="1"/>
        <end position="19"/>
    </location>
</feature>
<keyword evidence="6" id="KW-1185">Reference proteome</keyword>
<dbReference type="Pfam" id="PF14312">
    <property type="entry name" value="FG-GAP_2"/>
    <property type="match status" value="6"/>
</dbReference>
<dbReference type="Gene3D" id="2.130.10.130">
    <property type="entry name" value="Integrin alpha, N-terminal"/>
    <property type="match status" value="4"/>
</dbReference>
<evidence type="ECO:0000313" key="6">
    <source>
        <dbReference type="Proteomes" id="UP000244090"/>
    </source>
</evidence>
<dbReference type="PANTHER" id="PTHR36220:SF1">
    <property type="entry name" value="GAMMA TUBULIN COMPLEX COMPONENT C-TERMINAL DOMAIN-CONTAINING PROTEIN"/>
    <property type="match status" value="1"/>
</dbReference>
<dbReference type="PANTHER" id="PTHR36220">
    <property type="entry name" value="UNNAMED PRODUCT"/>
    <property type="match status" value="1"/>
</dbReference>
<dbReference type="PROSITE" id="PS51470">
    <property type="entry name" value="FG_GAP"/>
    <property type="match status" value="1"/>
</dbReference>
<dbReference type="RefSeq" id="WP_108115127.1">
    <property type="nucleotide sequence ID" value="NZ_QBKT01000005.1"/>
</dbReference>
<dbReference type="InterPro" id="IPR013517">
    <property type="entry name" value="FG-GAP"/>
</dbReference>
<proteinExistence type="predicted"/>
<comment type="caution">
    <text evidence="5">The sequence shown here is derived from an EMBL/GenBank/DDBJ whole genome shotgun (WGS) entry which is preliminary data.</text>
</comment>
<dbReference type="SUPFAM" id="SSF82171">
    <property type="entry name" value="DPP6 N-terminal domain-like"/>
    <property type="match status" value="1"/>
</dbReference>
<sequence>MKNIITLLSFLFFSLLIQAQVGINTTDPKGTLDVTSVNNTGLVLPRVTNVESVTDGNGNPPVDGTIVFDMSRNSTCFYQNSKWVCIEEDGSGQLTLNEIISINYDSSSNIDYIKASNTATDDYLGWRVSLSDDGNTMAVGARQRSSNAGAVYIFIRTGTTWSQQAFITASNTNASDFFSNSLSLSGDGNTLAVGAFGEDSSATGINGNEADNSASDSGAVYVFTRTGTTWSQEAYIKASNAEGDDDFGWSVALSYDGNTLAVGARSEASNANGVNGDQTNNSSLSSGASYIFTRVGTTWSQEAYLKASNTSLFIFFGHSVALSDDGNTLAVGANFESTTVSQSGAVYVFTRSGTTWSQEAFLKASNPGNGYTFGDSISFSSDGNIMAVGAMREGSATSGIDGDQTDSSAYGAGAVYLFSRSGTIWTQTVYFKASNSGANYNFGTSISLSNNGNALLVGSNREASNATGVNGNQNNTSASNSGAAYIFINDGSVWTQHAYLKASNTDGSDRFGTGVSISGTGELLAVGAYSERSNATGINGNQTNNSLLNAGAVYVYSSN</sequence>
<protein>
    <submittedName>
        <fullName evidence="5">FG-GAP repeat protein</fullName>
    </submittedName>
</protein>
<dbReference type="OrthoDB" id="1403372at2"/>
<evidence type="ECO:0000256" key="3">
    <source>
        <dbReference type="ARBA" id="ARBA00023180"/>
    </source>
</evidence>
<reference evidence="5 6" key="1">
    <citation type="submission" date="2018-04" db="EMBL/GenBank/DDBJ databases">
        <title>Genomic Encyclopedia of Archaeal and Bacterial Type Strains, Phase II (KMG-II): from individual species to whole genera.</title>
        <authorList>
            <person name="Goeker M."/>
        </authorList>
    </citation>
    <scope>NUCLEOTIDE SEQUENCE [LARGE SCALE GENOMIC DNA]</scope>
    <source>
        <strain evidence="5 6">DSM 25731</strain>
    </source>
</reference>
<name>A0A2T6BY63_9FLAO</name>
<keyword evidence="1 4" id="KW-0732">Signal</keyword>
<evidence type="ECO:0000313" key="5">
    <source>
        <dbReference type="EMBL" id="PTX61010.1"/>
    </source>
</evidence>
<dbReference type="InterPro" id="IPR013519">
    <property type="entry name" value="Int_alpha_beta-p"/>
</dbReference>
<keyword evidence="2" id="KW-0677">Repeat</keyword>
<gene>
    <name evidence="5" type="ORF">C8N46_105166</name>
</gene>